<dbReference type="NCBIfam" id="TIGR00254">
    <property type="entry name" value="GGDEF"/>
    <property type="match status" value="1"/>
</dbReference>
<dbReference type="InterPro" id="IPR001633">
    <property type="entry name" value="EAL_dom"/>
</dbReference>
<dbReference type="PANTHER" id="PTHR44757:SF2">
    <property type="entry name" value="BIOFILM ARCHITECTURE MAINTENANCE PROTEIN MBAA"/>
    <property type="match status" value="1"/>
</dbReference>
<proteinExistence type="predicted"/>
<organism evidence="5 6">
    <name type="scientific">Massilia niabensis</name>
    <dbReference type="NCBI Taxonomy" id="544910"/>
    <lineage>
        <taxon>Bacteria</taxon>
        <taxon>Pseudomonadati</taxon>
        <taxon>Pseudomonadota</taxon>
        <taxon>Betaproteobacteria</taxon>
        <taxon>Burkholderiales</taxon>
        <taxon>Oxalobacteraceae</taxon>
        <taxon>Telluria group</taxon>
        <taxon>Massilia</taxon>
    </lineage>
</organism>
<dbReference type="PANTHER" id="PTHR44757">
    <property type="entry name" value="DIGUANYLATE CYCLASE DGCP"/>
    <property type="match status" value="1"/>
</dbReference>
<name>A0ABW0LB87_9BURK</name>
<reference evidence="6" key="1">
    <citation type="journal article" date="2019" name="Int. J. Syst. Evol. Microbiol.">
        <title>The Global Catalogue of Microorganisms (GCM) 10K type strain sequencing project: providing services to taxonomists for standard genome sequencing and annotation.</title>
        <authorList>
            <consortium name="The Broad Institute Genomics Platform"/>
            <consortium name="The Broad Institute Genome Sequencing Center for Infectious Disease"/>
            <person name="Wu L."/>
            <person name="Ma J."/>
        </authorList>
    </citation>
    <scope>NUCLEOTIDE SEQUENCE [LARGE SCALE GENOMIC DNA]</scope>
    <source>
        <strain evidence="6">KACC 12649</strain>
    </source>
</reference>
<feature type="domain" description="EAL" evidence="3">
    <location>
        <begin position="479"/>
        <end position="733"/>
    </location>
</feature>
<dbReference type="InterPro" id="IPR029787">
    <property type="entry name" value="Nucleotide_cyclase"/>
</dbReference>
<dbReference type="InterPro" id="IPR035919">
    <property type="entry name" value="EAL_sf"/>
</dbReference>
<comment type="caution">
    <text evidence="5">The sequence shown here is derived from an EMBL/GenBank/DDBJ whole genome shotgun (WGS) entry which is preliminary data.</text>
</comment>
<dbReference type="SMART" id="SM00052">
    <property type="entry name" value="EAL"/>
    <property type="match status" value="1"/>
</dbReference>
<dbReference type="Proteomes" id="UP001596050">
    <property type="component" value="Unassembled WGS sequence"/>
</dbReference>
<dbReference type="SUPFAM" id="SSF141868">
    <property type="entry name" value="EAL domain-like"/>
    <property type="match status" value="1"/>
</dbReference>
<dbReference type="Pfam" id="PF00563">
    <property type="entry name" value="EAL"/>
    <property type="match status" value="1"/>
</dbReference>
<dbReference type="SMART" id="SM00091">
    <property type="entry name" value="PAS"/>
    <property type="match status" value="1"/>
</dbReference>
<dbReference type="InterPro" id="IPR043128">
    <property type="entry name" value="Rev_trsase/Diguanyl_cyclase"/>
</dbReference>
<dbReference type="Gene3D" id="3.20.20.450">
    <property type="entry name" value="EAL domain"/>
    <property type="match status" value="1"/>
</dbReference>
<evidence type="ECO:0000259" key="4">
    <source>
        <dbReference type="PROSITE" id="PS50887"/>
    </source>
</evidence>
<dbReference type="InterPro" id="IPR035965">
    <property type="entry name" value="PAS-like_dom_sf"/>
</dbReference>
<evidence type="ECO:0000259" key="2">
    <source>
        <dbReference type="PROSITE" id="PS50113"/>
    </source>
</evidence>
<dbReference type="InterPro" id="IPR052155">
    <property type="entry name" value="Biofilm_reg_signaling"/>
</dbReference>
<accession>A0ABW0LB87</accession>
<feature type="domain" description="GGDEF" evidence="4">
    <location>
        <begin position="332"/>
        <end position="470"/>
    </location>
</feature>
<keyword evidence="6" id="KW-1185">Reference proteome</keyword>
<dbReference type="SUPFAM" id="SSF55785">
    <property type="entry name" value="PYP-like sensor domain (PAS domain)"/>
    <property type="match status" value="1"/>
</dbReference>
<dbReference type="PROSITE" id="PS50883">
    <property type="entry name" value="EAL"/>
    <property type="match status" value="1"/>
</dbReference>
<dbReference type="PROSITE" id="PS50887">
    <property type="entry name" value="GGDEF"/>
    <property type="match status" value="1"/>
</dbReference>
<dbReference type="NCBIfam" id="TIGR00229">
    <property type="entry name" value="sensory_box"/>
    <property type="match status" value="1"/>
</dbReference>
<dbReference type="SUPFAM" id="SSF55073">
    <property type="entry name" value="Nucleotide cyclase"/>
    <property type="match status" value="1"/>
</dbReference>
<dbReference type="RefSeq" id="WP_379785533.1">
    <property type="nucleotide sequence ID" value="NZ_JBHSMU010000015.1"/>
</dbReference>
<evidence type="ECO:0000259" key="3">
    <source>
        <dbReference type="PROSITE" id="PS50883"/>
    </source>
</evidence>
<dbReference type="InterPro" id="IPR029016">
    <property type="entry name" value="GAF-like_dom_sf"/>
</dbReference>
<dbReference type="Gene3D" id="3.30.450.40">
    <property type="match status" value="1"/>
</dbReference>
<dbReference type="InterPro" id="IPR003018">
    <property type="entry name" value="GAF"/>
</dbReference>
<dbReference type="CDD" id="cd01949">
    <property type="entry name" value="GGDEF"/>
    <property type="match status" value="1"/>
</dbReference>
<evidence type="ECO:0000259" key="1">
    <source>
        <dbReference type="PROSITE" id="PS50112"/>
    </source>
</evidence>
<feature type="domain" description="PAS" evidence="1">
    <location>
        <begin position="174"/>
        <end position="244"/>
    </location>
</feature>
<evidence type="ECO:0000313" key="6">
    <source>
        <dbReference type="Proteomes" id="UP001596050"/>
    </source>
</evidence>
<dbReference type="InterPro" id="IPR000700">
    <property type="entry name" value="PAS-assoc_C"/>
</dbReference>
<gene>
    <name evidence="5" type="ORF">ACFPN5_19895</name>
</gene>
<dbReference type="PROSITE" id="PS50113">
    <property type="entry name" value="PAC"/>
    <property type="match status" value="1"/>
</dbReference>
<dbReference type="Pfam" id="PF08447">
    <property type="entry name" value="PAS_3"/>
    <property type="match status" value="1"/>
</dbReference>
<dbReference type="Gene3D" id="3.30.450.20">
    <property type="entry name" value="PAS domain"/>
    <property type="match status" value="1"/>
</dbReference>
<dbReference type="PROSITE" id="PS50112">
    <property type="entry name" value="PAS"/>
    <property type="match status" value="1"/>
</dbReference>
<dbReference type="Gene3D" id="3.30.70.270">
    <property type="match status" value="1"/>
</dbReference>
<dbReference type="EMBL" id="JBHSMU010000015">
    <property type="protein sequence ID" value="MFC5462081.1"/>
    <property type="molecule type" value="Genomic_DNA"/>
</dbReference>
<dbReference type="CDD" id="cd00130">
    <property type="entry name" value="PAS"/>
    <property type="match status" value="1"/>
</dbReference>
<dbReference type="SUPFAM" id="SSF55781">
    <property type="entry name" value="GAF domain-like"/>
    <property type="match status" value="1"/>
</dbReference>
<dbReference type="InterPro" id="IPR000160">
    <property type="entry name" value="GGDEF_dom"/>
</dbReference>
<dbReference type="InterPro" id="IPR013655">
    <property type="entry name" value="PAS_fold_3"/>
</dbReference>
<dbReference type="SMART" id="SM00065">
    <property type="entry name" value="GAF"/>
    <property type="match status" value="1"/>
</dbReference>
<dbReference type="Pfam" id="PF00990">
    <property type="entry name" value="GGDEF"/>
    <property type="match status" value="1"/>
</dbReference>
<dbReference type="CDD" id="cd01948">
    <property type="entry name" value="EAL"/>
    <property type="match status" value="1"/>
</dbReference>
<evidence type="ECO:0000313" key="5">
    <source>
        <dbReference type="EMBL" id="MFC5462081.1"/>
    </source>
</evidence>
<feature type="domain" description="PAC" evidence="2">
    <location>
        <begin position="247"/>
        <end position="300"/>
    </location>
</feature>
<dbReference type="InterPro" id="IPR000014">
    <property type="entry name" value="PAS"/>
</dbReference>
<dbReference type="SMART" id="SM00267">
    <property type="entry name" value="GGDEF"/>
    <property type="match status" value="1"/>
</dbReference>
<protein>
    <submittedName>
        <fullName evidence="5">Bifunctional diguanylate cyclase/phosphodiesterase</fullName>
    </submittedName>
</protein>
<sequence>MSGDTPLEECRLRSLDSYQTRDSEGLADLARLVRLAAHACGAPMAALSFAGRDGERCACAVGLDPAQLDREAPWGRQVVAGRRAVVLADTHEAGEGKPGQDAQGPRAAGARFYAGVPVETPDGFVLGALAVMDRIPRVLEPQQLEALHTVAAQVMAQLALQRQRREADVGKPERDLRFRQLADAMPYIVWSANPDGLIDYANRTVVDYGGLPGIERIAETWIGLLHPDDVGRTLKAWTRSVNTGEVFSCEYRLLRAADQSYRWHLAQGMPIRDGSGAIVKWYGTTMDIHDMKLAHEEIGRLAFYDTLTRLPNRQLLMDRLAHAVTLHTRRGRIGAVLLIDLDNFKTINDTIGHDKGDLLLDLVAQRLVASVSDRDTVARLGGDEFVIILEDLGFSEEVAAGHAAMVARRVLETLNGSFNLAGYERHITPSMGLTLFGGAAHSITELLKRADLAMYQAKAAGRNTLRFFDPKIQAAALARSRLEAELRQALQRDEFLLHYQPQLDSDGLPTGVEALLRWRNPVRGMVSPAQFIPLAEDTGLILPLGRWVLEEACAQLARMAADSATAGLSVAVNVSALQFRQATFGADVLAVLAQAGANPRRLKIELTETLLVEDMESAIEKITMLKSHGVCFALDDFGTGYSSLSYLKRLPLDQLKIDQSFVRNLMNDPRDLAIVTTIVALGHALGMHVIAEGVETAEQRELLARCGCRQFQGYLFSRPLAQEQLQTHLERMAAP</sequence>